<keyword evidence="2 3" id="KW-0040">ANK repeat</keyword>
<dbReference type="PROSITE" id="PS50088">
    <property type="entry name" value="ANK_REPEAT"/>
    <property type="match status" value="2"/>
</dbReference>
<dbReference type="SUPFAM" id="SSF48403">
    <property type="entry name" value="Ankyrin repeat"/>
    <property type="match status" value="1"/>
</dbReference>
<keyword evidence="6" id="KW-1185">Reference proteome</keyword>
<proteinExistence type="predicted"/>
<evidence type="ECO:0000256" key="4">
    <source>
        <dbReference type="SAM" id="MobiDB-lite"/>
    </source>
</evidence>
<dbReference type="OrthoDB" id="3276909at2"/>
<dbReference type="Gene3D" id="1.25.40.20">
    <property type="entry name" value="Ankyrin repeat-containing domain"/>
    <property type="match status" value="1"/>
</dbReference>
<feature type="repeat" description="ANK" evidence="3">
    <location>
        <begin position="456"/>
        <end position="489"/>
    </location>
</feature>
<sequence length="524" mass="57998">MRRSLFLSDWRQIRRYAVPARMIAECTAARGRGDWRAACAAARIDVDIDPALAAEAPLAHLAPDLLRWHLPRALHGSTGFAAGHLYLLIPDEPVRPDTVLLTVRSPDTPEGRQRLRLGAVRGAAGLHDGRAAPVPAYLWDVRHAAGLRTALGGSPQRLPLLTPAGEPRPEDALGAGDDLPARAERVWRAPRRRQAFVEAGFQPAAGQDQQWSTADHSWPLEPLDPLRLAHDVRWLVARLGEPAWTLLGNSYRQCEVTMDGDAMRVSWTTGSDRTASTRIDLVRYCADLELIRQGRLAPGALHPLVRDVLFPGAPAAPFVPTDGELVRVRCGGVWHEIEARLGRLDPLAHTVDERLRERAVRAFGGPVTGCFAVEHLWYGALGRLPRRLRAYRADLWQHLFHGGTRTLLELLDTGLDPQLRDGAGGTLIHRIAAFDHRELLPRLLAAGIDIDTADKEGNTALHRIVLQHGPADVITTLLDAGADPRIRNRNGETVLDYAKKTLRYSSRLRPDFQEALEQLRKQAR</sequence>
<evidence type="ECO:0000256" key="2">
    <source>
        <dbReference type="ARBA" id="ARBA00023043"/>
    </source>
</evidence>
<name>A0A316FH08_9ACTN</name>
<evidence type="ECO:0000256" key="1">
    <source>
        <dbReference type="ARBA" id="ARBA00022737"/>
    </source>
</evidence>
<comment type="caution">
    <text evidence="5">The sequence shown here is derived from an EMBL/GenBank/DDBJ whole genome shotgun (WGS) entry which is preliminary data.</text>
</comment>
<dbReference type="GO" id="GO:0010468">
    <property type="term" value="P:regulation of gene expression"/>
    <property type="evidence" value="ECO:0007669"/>
    <property type="project" value="TreeGrafter"/>
</dbReference>
<feature type="region of interest" description="Disordered" evidence="4">
    <location>
        <begin position="155"/>
        <end position="176"/>
    </location>
</feature>
<evidence type="ECO:0000313" key="6">
    <source>
        <dbReference type="Proteomes" id="UP000245697"/>
    </source>
</evidence>
<dbReference type="RefSeq" id="WP_109593534.1">
    <property type="nucleotide sequence ID" value="NZ_BONA01000045.1"/>
</dbReference>
<gene>
    <name evidence="5" type="ORF">BC793_10715</name>
</gene>
<dbReference type="Proteomes" id="UP000245697">
    <property type="component" value="Unassembled WGS sequence"/>
</dbReference>
<reference evidence="5 6" key="1">
    <citation type="submission" date="2018-05" db="EMBL/GenBank/DDBJ databases">
        <title>Genomic Encyclopedia of Archaeal and Bacterial Type Strains, Phase II (KMG-II): from individual species to whole genera.</title>
        <authorList>
            <person name="Goeker M."/>
        </authorList>
    </citation>
    <scope>NUCLEOTIDE SEQUENCE [LARGE SCALE GENOMIC DNA]</scope>
    <source>
        <strain evidence="5 6">DSM 45184</strain>
    </source>
</reference>
<evidence type="ECO:0000313" key="5">
    <source>
        <dbReference type="EMBL" id="PWK47405.1"/>
    </source>
</evidence>
<dbReference type="InterPro" id="IPR002110">
    <property type="entry name" value="Ankyrin_rpt"/>
</dbReference>
<protein>
    <submittedName>
        <fullName evidence="5">Ankyrin repeat protein</fullName>
    </submittedName>
</protein>
<dbReference type="AlphaFoldDB" id="A0A316FH08"/>
<dbReference type="PANTHER" id="PTHR24124">
    <property type="entry name" value="ANKYRIN REPEAT FAMILY A"/>
    <property type="match status" value="1"/>
</dbReference>
<dbReference type="Pfam" id="PF12796">
    <property type="entry name" value="Ank_2"/>
    <property type="match status" value="1"/>
</dbReference>
<feature type="repeat" description="ANK" evidence="3">
    <location>
        <begin position="423"/>
        <end position="455"/>
    </location>
</feature>
<dbReference type="PROSITE" id="PS50297">
    <property type="entry name" value="ANK_REP_REGION"/>
    <property type="match status" value="1"/>
</dbReference>
<dbReference type="PANTHER" id="PTHR24124:SF14">
    <property type="entry name" value="CHROMOSOME UNDETERMINED SCAFFOLD_25, WHOLE GENOME SHOTGUN SEQUENCE"/>
    <property type="match status" value="1"/>
</dbReference>
<evidence type="ECO:0000256" key="3">
    <source>
        <dbReference type="PROSITE-ProRule" id="PRU00023"/>
    </source>
</evidence>
<keyword evidence="1" id="KW-0677">Repeat</keyword>
<organism evidence="5 6">
    <name type="scientific">Actinoplanes xinjiangensis</name>
    <dbReference type="NCBI Taxonomy" id="512350"/>
    <lineage>
        <taxon>Bacteria</taxon>
        <taxon>Bacillati</taxon>
        <taxon>Actinomycetota</taxon>
        <taxon>Actinomycetes</taxon>
        <taxon>Micromonosporales</taxon>
        <taxon>Micromonosporaceae</taxon>
        <taxon>Actinoplanes</taxon>
    </lineage>
</organism>
<accession>A0A316FH08</accession>
<dbReference type="EMBL" id="QGGR01000007">
    <property type="protein sequence ID" value="PWK47405.1"/>
    <property type="molecule type" value="Genomic_DNA"/>
</dbReference>
<dbReference type="InterPro" id="IPR036770">
    <property type="entry name" value="Ankyrin_rpt-contain_sf"/>
</dbReference>